<evidence type="ECO:0000256" key="2">
    <source>
        <dbReference type="ARBA" id="ARBA00006679"/>
    </source>
</evidence>
<keyword evidence="5 7" id="KW-1133">Transmembrane helix</keyword>
<feature type="transmembrane region" description="Helical" evidence="7">
    <location>
        <begin position="103"/>
        <end position="122"/>
    </location>
</feature>
<keyword evidence="6 7" id="KW-0472">Membrane</keyword>
<dbReference type="InterPro" id="IPR032808">
    <property type="entry name" value="DoxX"/>
</dbReference>
<name>A0ABR7XBQ3_9BACT</name>
<accession>A0ABR7XBQ3</accession>
<dbReference type="EMBL" id="JACXAJ010000001">
    <property type="protein sequence ID" value="MBD1395733.1"/>
    <property type="molecule type" value="Genomic_DNA"/>
</dbReference>
<evidence type="ECO:0000256" key="1">
    <source>
        <dbReference type="ARBA" id="ARBA00004651"/>
    </source>
</evidence>
<evidence type="ECO:0000256" key="4">
    <source>
        <dbReference type="ARBA" id="ARBA00022692"/>
    </source>
</evidence>
<evidence type="ECO:0000256" key="3">
    <source>
        <dbReference type="ARBA" id="ARBA00022475"/>
    </source>
</evidence>
<comment type="subcellular location">
    <subcellularLocation>
        <location evidence="1">Cell membrane</location>
        <topology evidence="1">Multi-pass membrane protein</topology>
    </subcellularLocation>
</comment>
<dbReference type="RefSeq" id="WP_191181898.1">
    <property type="nucleotide sequence ID" value="NZ_JACXAJ010000001.1"/>
</dbReference>
<evidence type="ECO:0000256" key="7">
    <source>
        <dbReference type="SAM" id="Phobius"/>
    </source>
</evidence>
<comment type="caution">
    <text evidence="8">The sequence shown here is derived from an EMBL/GenBank/DDBJ whole genome shotgun (WGS) entry which is preliminary data.</text>
</comment>
<gene>
    <name evidence="8" type="ORF">H9Q13_01020</name>
</gene>
<evidence type="ECO:0000256" key="6">
    <source>
        <dbReference type="ARBA" id="ARBA00023136"/>
    </source>
</evidence>
<dbReference type="PANTHER" id="PTHR33452:SF4">
    <property type="entry name" value="BLL4328 PROTEIN"/>
    <property type="match status" value="1"/>
</dbReference>
<dbReference type="Proteomes" id="UP000625551">
    <property type="component" value="Unassembled WGS sequence"/>
</dbReference>
<keyword evidence="4 7" id="KW-0812">Transmembrane</keyword>
<reference evidence="8 9" key="1">
    <citation type="submission" date="2020-09" db="EMBL/GenBank/DDBJ databases">
        <title>Genome sequencing and assembly of Pontibacter sp.</title>
        <authorList>
            <person name="Chhetri G."/>
        </authorList>
    </citation>
    <scope>NUCLEOTIDE SEQUENCE [LARGE SCALE GENOMIC DNA]</scope>
    <source>
        <strain evidence="8 9">JH31</strain>
    </source>
</reference>
<sequence length="142" mass="15474">MERFLGPFSPQLYAILRIVSGLMFAMHGTQKLFAWPGDRTPVDLASMMGVAGVVELVAGLMIAFGLFTGWAAFVASGQMAVAFFMTHFPDGWNPLLNNGEKAVLYSFLFLYMAARGAGIWSIDAAMGKRSRHPANADQAHRT</sequence>
<feature type="transmembrane region" description="Helical" evidence="7">
    <location>
        <begin position="12"/>
        <end position="29"/>
    </location>
</feature>
<protein>
    <submittedName>
        <fullName evidence="8">DoxX family protein</fullName>
    </submittedName>
</protein>
<dbReference type="Pfam" id="PF07681">
    <property type="entry name" value="DoxX"/>
    <property type="match status" value="1"/>
</dbReference>
<evidence type="ECO:0000256" key="5">
    <source>
        <dbReference type="ARBA" id="ARBA00022989"/>
    </source>
</evidence>
<feature type="transmembrane region" description="Helical" evidence="7">
    <location>
        <begin position="50"/>
        <end position="83"/>
    </location>
</feature>
<organism evidence="8 9">
    <name type="scientific">Pontibacter aquaedesilientis</name>
    <dbReference type="NCBI Taxonomy" id="2766980"/>
    <lineage>
        <taxon>Bacteria</taxon>
        <taxon>Pseudomonadati</taxon>
        <taxon>Bacteroidota</taxon>
        <taxon>Cytophagia</taxon>
        <taxon>Cytophagales</taxon>
        <taxon>Hymenobacteraceae</taxon>
        <taxon>Pontibacter</taxon>
    </lineage>
</organism>
<keyword evidence="3" id="KW-1003">Cell membrane</keyword>
<dbReference type="PANTHER" id="PTHR33452">
    <property type="entry name" value="OXIDOREDUCTASE CATD-RELATED"/>
    <property type="match status" value="1"/>
</dbReference>
<evidence type="ECO:0000313" key="8">
    <source>
        <dbReference type="EMBL" id="MBD1395733.1"/>
    </source>
</evidence>
<evidence type="ECO:0000313" key="9">
    <source>
        <dbReference type="Proteomes" id="UP000625551"/>
    </source>
</evidence>
<proteinExistence type="inferred from homology"/>
<dbReference type="InterPro" id="IPR051907">
    <property type="entry name" value="DoxX-like_oxidoreductase"/>
</dbReference>
<keyword evidence="9" id="KW-1185">Reference proteome</keyword>
<comment type="similarity">
    <text evidence="2">Belongs to the DoxX family.</text>
</comment>